<dbReference type="InterPro" id="IPR013495">
    <property type="entry name" value="CHP02679"/>
</dbReference>
<evidence type="ECO:0000259" key="2">
    <source>
        <dbReference type="Pfam" id="PF09664"/>
    </source>
</evidence>
<dbReference type="Proteomes" id="UP000247569">
    <property type="component" value="Unassembled WGS sequence"/>
</dbReference>
<keyword evidence="5" id="KW-1185">Reference proteome</keyword>
<dbReference type="EMBL" id="QJKF01000005">
    <property type="protein sequence ID" value="PXX63994.1"/>
    <property type="molecule type" value="Genomic_DNA"/>
</dbReference>
<reference evidence="4 5" key="1">
    <citation type="submission" date="2018-05" db="EMBL/GenBank/DDBJ databases">
        <title>Genomic Encyclopedia of Type Strains, Phase IV (KMG-IV): sequencing the most valuable type-strain genomes for metagenomic binning, comparative biology and taxonomic classification.</title>
        <authorList>
            <person name="Goeker M."/>
        </authorList>
    </citation>
    <scope>NUCLEOTIDE SEQUENCE [LARGE SCALE GENOMIC DNA]</scope>
    <source>
        <strain evidence="4 5">DSM 44704</strain>
    </source>
</reference>
<comment type="caution">
    <text evidence="4">The sequence shown here is derived from an EMBL/GenBank/DDBJ whole genome shotgun (WGS) entry which is preliminary data.</text>
</comment>
<feature type="region of interest" description="Disordered" evidence="1">
    <location>
        <begin position="1"/>
        <end position="27"/>
    </location>
</feature>
<feature type="domain" description="DUF2399" evidence="2">
    <location>
        <begin position="277"/>
        <end position="424"/>
    </location>
</feature>
<proteinExistence type="predicted"/>
<evidence type="ECO:0000259" key="3">
    <source>
        <dbReference type="Pfam" id="PF11796"/>
    </source>
</evidence>
<dbReference type="InterPro" id="IPR024465">
    <property type="entry name" value="DUF2399"/>
</dbReference>
<accession>A0A318K4X8</accession>
<evidence type="ECO:0000256" key="1">
    <source>
        <dbReference type="SAM" id="MobiDB-lite"/>
    </source>
</evidence>
<protein>
    <submittedName>
        <fullName evidence="4">Uncharacterized protein (TIGR02679 family)</fullName>
    </submittedName>
</protein>
<dbReference type="Pfam" id="PF09664">
    <property type="entry name" value="DUF2399"/>
    <property type="match status" value="1"/>
</dbReference>
<organism evidence="4 5">
    <name type="scientific">Nocardia tenerifensis</name>
    <dbReference type="NCBI Taxonomy" id="228006"/>
    <lineage>
        <taxon>Bacteria</taxon>
        <taxon>Bacillati</taxon>
        <taxon>Actinomycetota</taxon>
        <taxon>Actinomycetes</taxon>
        <taxon>Mycobacteriales</taxon>
        <taxon>Nocardiaceae</taxon>
        <taxon>Nocardia</taxon>
    </lineage>
</organism>
<name>A0A318K4X8_9NOCA</name>
<gene>
    <name evidence="4" type="ORF">DFR70_105176</name>
</gene>
<feature type="domain" description="Conserved hypothetical protein CHP02679 N terminus" evidence="3">
    <location>
        <begin position="55"/>
        <end position="254"/>
    </location>
</feature>
<evidence type="ECO:0000313" key="5">
    <source>
        <dbReference type="Proteomes" id="UP000247569"/>
    </source>
</evidence>
<evidence type="ECO:0000313" key="4">
    <source>
        <dbReference type="EMBL" id="PXX63994.1"/>
    </source>
</evidence>
<dbReference type="Pfam" id="PF11796">
    <property type="entry name" value="DUF3323"/>
    <property type="match status" value="1"/>
</dbReference>
<dbReference type="InterPro" id="IPR024466">
    <property type="entry name" value="CHP02679_N"/>
</dbReference>
<dbReference type="AlphaFoldDB" id="A0A318K4X8"/>
<feature type="compositionally biased region" description="Basic and acidic residues" evidence="1">
    <location>
        <begin position="10"/>
        <end position="27"/>
    </location>
</feature>
<dbReference type="NCBIfam" id="TIGR02679">
    <property type="entry name" value="TIGR02679 family protein"/>
    <property type="match status" value="1"/>
</dbReference>
<sequence length="435" mass="46923">MTANYHRRMHADDPRAETDGRRAPAERPVRQLAADLDPLWRALHKRFSTGRVVQRVRVGPLTTEQRSAIADLMGAARLPGEYATIGITELDAVLDEITGCTAYDVVTRLIGPIGDRAAERRSAAQQRNSLWSWLSQHEVVRAQPALETWVTAVRRNGLVSGSVERTRVLLDQVLRVLSELPSAGTPLPVFADTVLGDPHGLDEGTRLHTMVVRALTALYGTDPPSDAAGLRALWDRAGVSADELSSSVLVAGLRITTEPAAVGRILHICAGMGQAAMLTLQQLRTCAGITDTPVRVWVVENPSLLALALRRFGARCPPMICTSGWPSSAGVRLLQLLRAAGVELRYHGDFDGEGLRIAANVVARVGAIPWLMSSVDYLAAVGGAGPFVGRVTPVPWDPDLAAHMIRMGTAVPEERVANVLLDELERHAPQGVLEV</sequence>